<dbReference type="CDD" id="cd17933">
    <property type="entry name" value="DEXSc_RecD-like"/>
    <property type="match status" value="1"/>
</dbReference>
<dbReference type="OrthoDB" id="9803432at2"/>
<dbReference type="InterPro" id="IPR027417">
    <property type="entry name" value="P-loop_NTPase"/>
</dbReference>
<dbReference type="GO" id="GO:0003677">
    <property type="term" value="F:DNA binding"/>
    <property type="evidence" value="ECO:0007669"/>
    <property type="project" value="UniProtKB-UniRule"/>
</dbReference>
<accession>A0A1I0EWB6</accession>
<feature type="binding site" evidence="3">
    <location>
        <begin position="186"/>
        <end position="193"/>
    </location>
    <ligand>
        <name>ATP</name>
        <dbReference type="ChEBI" id="CHEBI:30616"/>
    </ligand>
</feature>
<proteinExistence type="inferred from homology"/>
<dbReference type="GO" id="GO:0009338">
    <property type="term" value="C:exodeoxyribonuclease V complex"/>
    <property type="evidence" value="ECO:0007669"/>
    <property type="project" value="InterPro"/>
</dbReference>
<protein>
    <recommendedName>
        <fullName evidence="3">RecBCD enzyme subunit RecD</fullName>
        <ecNumber evidence="3">5.6.2.3</ecNumber>
    </recommendedName>
    <alternativeName>
        <fullName evidence="3">DNA 5'-3' helicase subunit RecD</fullName>
    </alternativeName>
    <alternativeName>
        <fullName evidence="3">Exonuclease V subunit RecD</fullName>
        <shortName evidence="3">ExoV subunit RecD</shortName>
    </alternativeName>
    <alternativeName>
        <fullName evidence="3">Helicase/nuclease RecBCD subunit RecD</fullName>
    </alternativeName>
</protein>
<keyword evidence="1 3" id="KW-0547">Nucleotide-binding</keyword>
<keyword evidence="3" id="KW-0540">Nuclease</keyword>
<evidence type="ECO:0000256" key="3">
    <source>
        <dbReference type="HAMAP-Rule" id="MF_01487"/>
    </source>
</evidence>
<dbReference type="Gene3D" id="3.40.50.300">
    <property type="entry name" value="P-loop containing nucleotide triphosphate hydrolases"/>
    <property type="match status" value="3"/>
</dbReference>
<keyword evidence="3" id="KW-0378">Hydrolase</keyword>
<dbReference type="InterPro" id="IPR006344">
    <property type="entry name" value="RecD"/>
</dbReference>
<keyword evidence="3" id="KW-0413">Isomerase</keyword>
<name>A0A1I0EWB6_THASX</name>
<dbReference type="InterPro" id="IPR027785">
    <property type="entry name" value="UvrD-like_helicase_C"/>
</dbReference>
<comment type="subunit">
    <text evidence="3">Heterotrimer of RecB, RecC and RecD. All subunits contribute to DNA-binding.</text>
</comment>
<keyword evidence="3" id="KW-0234">DNA repair</keyword>
<evidence type="ECO:0000256" key="2">
    <source>
        <dbReference type="ARBA" id="ARBA00022840"/>
    </source>
</evidence>
<dbReference type="Pfam" id="PF13245">
    <property type="entry name" value="AAA_19"/>
    <property type="match status" value="1"/>
</dbReference>
<dbReference type="RefSeq" id="WP_093329672.1">
    <property type="nucleotide sequence ID" value="NZ_AP027363.1"/>
</dbReference>
<comment type="catalytic activity">
    <reaction evidence="3">
        <text>ATP + H2O = ADP + phosphate + H(+)</text>
        <dbReference type="Rhea" id="RHEA:13065"/>
        <dbReference type="ChEBI" id="CHEBI:15377"/>
        <dbReference type="ChEBI" id="CHEBI:15378"/>
        <dbReference type="ChEBI" id="CHEBI:30616"/>
        <dbReference type="ChEBI" id="CHEBI:43474"/>
        <dbReference type="ChEBI" id="CHEBI:456216"/>
        <dbReference type="EC" id="5.6.2.3"/>
    </reaction>
</comment>
<feature type="domain" description="UvrD-like helicase C-terminal" evidence="4">
    <location>
        <begin position="541"/>
        <end position="587"/>
    </location>
</feature>
<evidence type="ECO:0000256" key="1">
    <source>
        <dbReference type="ARBA" id="ARBA00022741"/>
    </source>
</evidence>
<dbReference type="GO" id="GO:0008854">
    <property type="term" value="F:exodeoxyribonuclease V activity"/>
    <property type="evidence" value="ECO:0007669"/>
    <property type="project" value="InterPro"/>
</dbReference>
<reference evidence="5 6" key="1">
    <citation type="submission" date="2016-10" db="EMBL/GenBank/DDBJ databases">
        <authorList>
            <person name="de Groot N.N."/>
        </authorList>
    </citation>
    <scope>NUCLEOTIDE SEQUENCE [LARGE SCALE GENOMIC DNA]</scope>
    <source>
        <strain evidence="5 6">DSM 19706</strain>
    </source>
</reference>
<dbReference type="SUPFAM" id="SSF52540">
    <property type="entry name" value="P-loop containing nucleoside triphosphate hydrolases"/>
    <property type="match status" value="2"/>
</dbReference>
<dbReference type="EMBL" id="FOHK01000008">
    <property type="protein sequence ID" value="SET49784.1"/>
    <property type="molecule type" value="Genomic_DNA"/>
</dbReference>
<comment type="miscellaneous">
    <text evidence="3">In the RecBCD complex, RecB has a slow 3'-5' helicase, an exonuclease activity and loads RecA onto ssDNA, RecD has a fast 5'-3' helicase activity, while RecC stimulates the ATPase and processivity of the RecB helicase and contributes to recognition of the Chi site.</text>
</comment>
<comment type="function">
    <text evidence="3">A helicase/nuclease that prepares dsDNA breaks (DSB) for recombinational DNA repair. Binds to DSBs and unwinds DNA via a highly rapid and processive ATP-dependent bidirectional helicase activity. Unwinds dsDNA until it encounters a Chi (crossover hotspot instigator) sequence from the 3' direction. Cuts ssDNA a few nucleotides 3' to the Chi site. The properties and activities of the enzyme are changed at Chi. The Chi-altered holoenzyme produces a long 3'-ssDNA overhang and facilitates RecA-binding to the ssDNA for homologous DNA recombination and repair. Holoenzyme degrades any linearized DNA that is unable to undergo homologous recombination. In the holoenzyme this subunit has ssDNA-dependent ATPase and 5'-3' helicase activity. When added to pre-assembled RecBC greatly stimulates nuclease activity and augments holoenzyme processivity. Negatively regulates the RecA-loading ability of RecBCD.</text>
</comment>
<organism evidence="5 6">
    <name type="scientific">Thalassotalea agarivorans</name>
    <name type="common">Thalassomonas agarivorans</name>
    <dbReference type="NCBI Taxonomy" id="349064"/>
    <lineage>
        <taxon>Bacteria</taxon>
        <taxon>Pseudomonadati</taxon>
        <taxon>Pseudomonadota</taxon>
        <taxon>Gammaproteobacteria</taxon>
        <taxon>Alteromonadales</taxon>
        <taxon>Colwelliaceae</taxon>
        <taxon>Thalassotalea</taxon>
    </lineage>
</organism>
<dbReference type="Pfam" id="PF13538">
    <property type="entry name" value="UvrD_C_2"/>
    <property type="match status" value="1"/>
</dbReference>
<dbReference type="GO" id="GO:0000724">
    <property type="term" value="P:double-strand break repair via homologous recombination"/>
    <property type="evidence" value="ECO:0007669"/>
    <property type="project" value="UniProtKB-UniRule"/>
</dbReference>
<evidence type="ECO:0000259" key="4">
    <source>
        <dbReference type="Pfam" id="PF13538"/>
    </source>
</evidence>
<dbReference type="HAMAP" id="MF_01487">
    <property type="entry name" value="RecD"/>
    <property type="match status" value="1"/>
</dbReference>
<gene>
    <name evidence="3" type="primary">recD</name>
    <name evidence="5" type="ORF">SAMN05660429_01966</name>
</gene>
<dbReference type="PANTHER" id="PTHR43788:SF6">
    <property type="entry name" value="DNA HELICASE B"/>
    <property type="match status" value="1"/>
</dbReference>
<dbReference type="CDD" id="cd18809">
    <property type="entry name" value="SF1_C_RecD"/>
    <property type="match status" value="1"/>
</dbReference>
<keyword evidence="3" id="KW-0269">Exonuclease</keyword>
<dbReference type="EC" id="5.6.2.3" evidence="3"/>
<dbReference type="PANTHER" id="PTHR43788">
    <property type="entry name" value="DNA2/NAM7 HELICASE FAMILY MEMBER"/>
    <property type="match status" value="1"/>
</dbReference>
<comment type="similarity">
    <text evidence="3">Belongs to the RecD family.</text>
</comment>
<evidence type="ECO:0000313" key="5">
    <source>
        <dbReference type="EMBL" id="SET49784.1"/>
    </source>
</evidence>
<evidence type="ECO:0000313" key="6">
    <source>
        <dbReference type="Proteomes" id="UP000199308"/>
    </source>
</evidence>
<keyword evidence="2 3" id="KW-0067">ATP-binding</keyword>
<dbReference type="GO" id="GO:0017116">
    <property type="term" value="F:single-stranded DNA helicase activity"/>
    <property type="evidence" value="ECO:0007669"/>
    <property type="project" value="TreeGrafter"/>
</dbReference>
<keyword evidence="3" id="KW-0227">DNA damage</keyword>
<dbReference type="InterPro" id="IPR050534">
    <property type="entry name" value="Coronavir_polyprotein_1ab"/>
</dbReference>
<dbReference type="STRING" id="349064.SAMN05660429_01966"/>
<dbReference type="GO" id="GO:0005524">
    <property type="term" value="F:ATP binding"/>
    <property type="evidence" value="ECO:0007669"/>
    <property type="project" value="UniProtKB-UniRule"/>
</dbReference>
<dbReference type="GO" id="GO:0016887">
    <property type="term" value="F:ATP hydrolysis activity"/>
    <property type="evidence" value="ECO:0007669"/>
    <property type="project" value="RHEA"/>
</dbReference>
<keyword evidence="6" id="KW-1185">Reference proteome</keyword>
<keyword evidence="3 5" id="KW-0347">Helicase</keyword>
<dbReference type="Proteomes" id="UP000199308">
    <property type="component" value="Unassembled WGS sequence"/>
</dbReference>
<dbReference type="NCBIfam" id="TIGR01447">
    <property type="entry name" value="recD"/>
    <property type="match status" value="1"/>
</dbReference>
<dbReference type="GO" id="GO:0043139">
    <property type="term" value="F:5'-3' DNA helicase activity"/>
    <property type="evidence" value="ECO:0007669"/>
    <property type="project" value="UniProtKB-UniRule"/>
</dbReference>
<dbReference type="AlphaFoldDB" id="A0A1I0EWB6"/>
<keyword evidence="3" id="KW-0238">DNA-binding</keyword>
<sequence length="621" mass="68831">MSNVSLPFSQYRHCKDALDDVSAIAYFLAKEVVAKYALKYQLQQNEATTLFYVTLATVQHFEQGHSCLPINILKTLTFGRVQDDTYTLVYDMSKCGGLDKLVSLVCQGEDSLIVHDYDALYLRKNRQFEVELSEYFSQRMYSRLPVDVSAAGPLIASLFDYDNQHIDWQVAAVANTLNKGLSVIAGGPGTGKTYTVARLLAVIAALRENANLSTTISLVAPTGKAAQRLSESIAGAKKSLSKQVTRTVLQTIPETANTIHRLLGVIPGKHHFKNDSENKLALDVLLVDEVSMVDLPLMTRLFRALPEHCQVILLGDADQLPSVAVGNVLADIAQRPFSGYSQDNLAYLDQCKVFDDVSALIKTGNQNHLTFLQKSRRFDGEGGIGVLAKAVISSDTEQSWQCLQGQQQDVSLLSGEITSWLPKLINRYYKPLAQSDTIEAAFEALKQFSILSATNEGETGVNAINQLVIQALSPASIDNQQPYFHGMPVMIQENNQALGLFNGDIGIIWQRENGKLYCGFEDSLTNTIKWYVTAKLPQNKPVYAMTIHKSQGSEFNHVVMVLPNNNDSKLLSRELLYTAITRAKQQISVYADQTTWQHAVGNRVVRYSNLDKRLATLPLNE</sequence>